<comment type="similarity">
    <text evidence="2 8">Belongs to the glycosyl hydrolase 28 family.</text>
</comment>
<dbReference type="InterPro" id="IPR012334">
    <property type="entry name" value="Pectin_lyas_fold"/>
</dbReference>
<evidence type="ECO:0000256" key="7">
    <source>
        <dbReference type="ARBA" id="ARBA00023316"/>
    </source>
</evidence>
<dbReference type="AlphaFoldDB" id="D8RVJ7"/>
<evidence type="ECO:0000313" key="10">
    <source>
        <dbReference type="Proteomes" id="UP000001514"/>
    </source>
</evidence>
<evidence type="ECO:0000256" key="8">
    <source>
        <dbReference type="RuleBase" id="RU361169"/>
    </source>
</evidence>
<dbReference type="Gramene" id="EFJ23972">
    <property type="protein sequence ID" value="EFJ23972"/>
    <property type="gene ID" value="SELMODRAFT_102892"/>
</dbReference>
<dbReference type="Proteomes" id="UP000001514">
    <property type="component" value="Unassembled WGS sequence"/>
</dbReference>
<proteinExistence type="inferred from homology"/>
<dbReference type="PANTHER" id="PTHR31375">
    <property type="match status" value="1"/>
</dbReference>
<sequence length="220" mass="24067">MAIAIAFASVGSALEDSDFLFVPPVFDVTSFGALGDGETDDSQAFLSAWEAACFVPSSTVLFPATYSFVIGPVELSGPCADYITLRVDGTIMARDDLSNWNVDLDGWLVFSGLQLFRLTGYGVIDGRGDFWWAYSCKIYPFASVLLRRISAVEISYLTLKDSQEFHLSVESCNEVYMTGLQVVAPSDSPNTDGIHIVRSENVYLQDTLIGTGNRSKFSRC</sequence>
<dbReference type="KEGG" id="smo:SELMODRAFT_102892"/>
<dbReference type="InterPro" id="IPR011050">
    <property type="entry name" value="Pectin_lyase_fold/virulence"/>
</dbReference>
<dbReference type="GO" id="GO:0004650">
    <property type="term" value="F:polygalacturonase activity"/>
    <property type="evidence" value="ECO:0007669"/>
    <property type="project" value="InterPro"/>
</dbReference>
<dbReference type="OMA" id="DCENWIS"/>
<organism evidence="10">
    <name type="scientific">Selaginella moellendorffii</name>
    <name type="common">Spikemoss</name>
    <dbReference type="NCBI Taxonomy" id="88036"/>
    <lineage>
        <taxon>Eukaryota</taxon>
        <taxon>Viridiplantae</taxon>
        <taxon>Streptophyta</taxon>
        <taxon>Embryophyta</taxon>
        <taxon>Tracheophyta</taxon>
        <taxon>Lycopodiopsida</taxon>
        <taxon>Selaginellales</taxon>
        <taxon>Selaginellaceae</taxon>
        <taxon>Selaginella</taxon>
    </lineage>
</organism>
<dbReference type="SUPFAM" id="SSF51126">
    <property type="entry name" value="Pectin lyase-like"/>
    <property type="match status" value="1"/>
</dbReference>
<dbReference type="InParanoid" id="D8RVJ7"/>
<evidence type="ECO:0008006" key="11">
    <source>
        <dbReference type="Google" id="ProtNLM"/>
    </source>
</evidence>
<evidence type="ECO:0000256" key="2">
    <source>
        <dbReference type="ARBA" id="ARBA00008834"/>
    </source>
</evidence>
<dbReference type="HOGENOM" id="CLU_016031_3_1_1"/>
<dbReference type="Gene3D" id="2.160.20.10">
    <property type="entry name" value="Single-stranded right-handed beta-helix, Pectin lyase-like"/>
    <property type="match status" value="1"/>
</dbReference>
<evidence type="ECO:0000256" key="6">
    <source>
        <dbReference type="ARBA" id="ARBA00023295"/>
    </source>
</evidence>
<evidence type="ECO:0000256" key="4">
    <source>
        <dbReference type="ARBA" id="ARBA00022525"/>
    </source>
</evidence>
<dbReference type="Pfam" id="PF00295">
    <property type="entry name" value="Glyco_hydro_28"/>
    <property type="match status" value="1"/>
</dbReference>
<keyword evidence="6 8" id="KW-0326">Glycosidase</keyword>
<dbReference type="InterPro" id="IPR000743">
    <property type="entry name" value="Glyco_hydro_28"/>
</dbReference>
<evidence type="ECO:0000256" key="5">
    <source>
        <dbReference type="ARBA" id="ARBA00022801"/>
    </source>
</evidence>
<keyword evidence="7" id="KW-0961">Cell wall biogenesis/degradation</keyword>
<evidence type="ECO:0000313" key="9">
    <source>
        <dbReference type="EMBL" id="EFJ23972.1"/>
    </source>
</evidence>
<accession>D8RVJ7</accession>
<evidence type="ECO:0000256" key="3">
    <source>
        <dbReference type="ARBA" id="ARBA00022512"/>
    </source>
</evidence>
<protein>
    <recommendedName>
        <fullName evidence="11">Pectate lyase superfamily protein domain-containing protein</fullName>
    </recommendedName>
</protein>
<reference evidence="9 10" key="1">
    <citation type="journal article" date="2011" name="Science">
        <title>The Selaginella genome identifies genetic changes associated with the evolution of vascular plants.</title>
        <authorList>
            <person name="Banks J.A."/>
            <person name="Nishiyama T."/>
            <person name="Hasebe M."/>
            <person name="Bowman J.L."/>
            <person name="Gribskov M."/>
            <person name="dePamphilis C."/>
            <person name="Albert V.A."/>
            <person name="Aono N."/>
            <person name="Aoyama T."/>
            <person name="Ambrose B.A."/>
            <person name="Ashton N.W."/>
            <person name="Axtell M.J."/>
            <person name="Barker E."/>
            <person name="Barker M.S."/>
            <person name="Bennetzen J.L."/>
            <person name="Bonawitz N.D."/>
            <person name="Chapple C."/>
            <person name="Cheng C."/>
            <person name="Correa L.G."/>
            <person name="Dacre M."/>
            <person name="DeBarry J."/>
            <person name="Dreyer I."/>
            <person name="Elias M."/>
            <person name="Engstrom E.M."/>
            <person name="Estelle M."/>
            <person name="Feng L."/>
            <person name="Finet C."/>
            <person name="Floyd S.K."/>
            <person name="Frommer W.B."/>
            <person name="Fujita T."/>
            <person name="Gramzow L."/>
            <person name="Gutensohn M."/>
            <person name="Harholt J."/>
            <person name="Hattori M."/>
            <person name="Heyl A."/>
            <person name="Hirai T."/>
            <person name="Hiwatashi Y."/>
            <person name="Ishikawa M."/>
            <person name="Iwata M."/>
            <person name="Karol K.G."/>
            <person name="Koehler B."/>
            <person name="Kolukisaoglu U."/>
            <person name="Kubo M."/>
            <person name="Kurata T."/>
            <person name="Lalonde S."/>
            <person name="Li K."/>
            <person name="Li Y."/>
            <person name="Litt A."/>
            <person name="Lyons E."/>
            <person name="Manning G."/>
            <person name="Maruyama T."/>
            <person name="Michael T.P."/>
            <person name="Mikami K."/>
            <person name="Miyazaki S."/>
            <person name="Morinaga S."/>
            <person name="Murata T."/>
            <person name="Mueller-Roeber B."/>
            <person name="Nelson D.R."/>
            <person name="Obara M."/>
            <person name="Oguri Y."/>
            <person name="Olmstead R.G."/>
            <person name="Onodera N."/>
            <person name="Petersen B.L."/>
            <person name="Pils B."/>
            <person name="Prigge M."/>
            <person name="Rensing S.A."/>
            <person name="Riano-Pachon D.M."/>
            <person name="Roberts A.W."/>
            <person name="Sato Y."/>
            <person name="Scheller H.V."/>
            <person name="Schulz B."/>
            <person name="Schulz C."/>
            <person name="Shakirov E.V."/>
            <person name="Shibagaki N."/>
            <person name="Shinohara N."/>
            <person name="Shippen D.E."/>
            <person name="Soerensen I."/>
            <person name="Sotooka R."/>
            <person name="Sugimoto N."/>
            <person name="Sugita M."/>
            <person name="Sumikawa N."/>
            <person name="Tanurdzic M."/>
            <person name="Theissen G."/>
            <person name="Ulvskov P."/>
            <person name="Wakazuki S."/>
            <person name="Weng J.K."/>
            <person name="Willats W.W."/>
            <person name="Wipf D."/>
            <person name="Wolf P.G."/>
            <person name="Yang L."/>
            <person name="Zimmer A.D."/>
            <person name="Zhu Q."/>
            <person name="Mitros T."/>
            <person name="Hellsten U."/>
            <person name="Loque D."/>
            <person name="Otillar R."/>
            <person name="Salamov A."/>
            <person name="Schmutz J."/>
            <person name="Shapiro H."/>
            <person name="Lindquist E."/>
            <person name="Lucas S."/>
            <person name="Rokhsar D."/>
            <person name="Grigoriev I.V."/>
        </authorList>
    </citation>
    <scope>NUCLEOTIDE SEQUENCE [LARGE SCALE GENOMIC DNA]</scope>
</reference>
<keyword evidence="3" id="KW-0134">Cell wall</keyword>
<keyword evidence="10" id="KW-1185">Reference proteome</keyword>
<dbReference type="GO" id="GO:0005975">
    <property type="term" value="P:carbohydrate metabolic process"/>
    <property type="evidence" value="ECO:0007669"/>
    <property type="project" value="InterPro"/>
</dbReference>
<evidence type="ECO:0000256" key="1">
    <source>
        <dbReference type="ARBA" id="ARBA00004191"/>
    </source>
</evidence>
<gene>
    <name evidence="9" type="ORF">SELMODRAFT_102892</name>
</gene>
<keyword evidence="4" id="KW-0964">Secreted</keyword>
<dbReference type="eggNOG" id="ENOG502R29U">
    <property type="taxonomic scope" value="Eukaryota"/>
</dbReference>
<dbReference type="GO" id="GO:0071555">
    <property type="term" value="P:cell wall organization"/>
    <property type="evidence" value="ECO:0007669"/>
    <property type="project" value="UniProtKB-KW"/>
</dbReference>
<keyword evidence="5 8" id="KW-0378">Hydrolase</keyword>
<comment type="subcellular location">
    <subcellularLocation>
        <location evidence="1">Secreted</location>
        <location evidence="1">Cell wall</location>
    </subcellularLocation>
</comment>
<name>D8RVJ7_SELML</name>
<dbReference type="EMBL" id="GL377591">
    <property type="protein sequence ID" value="EFJ23972.1"/>
    <property type="molecule type" value="Genomic_DNA"/>
</dbReference>